<dbReference type="InterPro" id="IPR009506">
    <property type="entry name" value="YjiS-like"/>
</dbReference>
<keyword evidence="3" id="KW-1185">Reference proteome</keyword>
<feature type="domain" description="YjiS-like" evidence="1">
    <location>
        <begin position="25"/>
        <end position="60"/>
    </location>
</feature>
<sequence length="71" mass="7634">MAYVNTAAPASLGFAARLTAVKASLAQRIADYRVYRETMVELEALSDRDLNDLGIGRSGIRSIALEAAYGK</sequence>
<dbReference type="Pfam" id="PF06568">
    <property type="entry name" value="YjiS-like"/>
    <property type="match status" value="1"/>
</dbReference>
<evidence type="ECO:0000259" key="1">
    <source>
        <dbReference type="Pfam" id="PF06568"/>
    </source>
</evidence>
<protein>
    <submittedName>
        <fullName evidence="2">Uncharacterized protein DUF1127</fullName>
    </submittedName>
</protein>
<dbReference type="OrthoDB" id="8244198at2"/>
<reference evidence="2 3" key="1">
    <citation type="submission" date="2018-11" db="EMBL/GenBank/DDBJ databases">
        <title>Genomic Encyclopedia of Type Strains, Phase IV (KMG-IV): sequencing the most valuable type-strain genomes for metagenomic binning, comparative biology and taxonomic classification.</title>
        <authorList>
            <person name="Goeker M."/>
        </authorList>
    </citation>
    <scope>NUCLEOTIDE SEQUENCE [LARGE SCALE GENOMIC DNA]</scope>
    <source>
        <strain evidence="2 3">DSM 104731</strain>
    </source>
</reference>
<gene>
    <name evidence="2" type="ORF">EDD53_1069</name>
</gene>
<accession>A0A3N4UMQ1</accession>
<proteinExistence type="predicted"/>
<dbReference type="RefSeq" id="WP_123792104.1">
    <property type="nucleotide sequence ID" value="NZ_RKQK01000001.1"/>
</dbReference>
<dbReference type="AlphaFoldDB" id="A0A3N4UMQ1"/>
<dbReference type="EMBL" id="RKQK01000001">
    <property type="protein sequence ID" value="RPE71936.1"/>
    <property type="molecule type" value="Genomic_DNA"/>
</dbReference>
<name>A0A3N4UMQ1_9RHOB</name>
<evidence type="ECO:0000313" key="2">
    <source>
        <dbReference type="EMBL" id="RPE71936.1"/>
    </source>
</evidence>
<evidence type="ECO:0000313" key="3">
    <source>
        <dbReference type="Proteomes" id="UP000269689"/>
    </source>
</evidence>
<dbReference type="Proteomes" id="UP000269689">
    <property type="component" value="Unassembled WGS sequence"/>
</dbReference>
<organism evidence="2 3">
    <name type="scientific">Pacificibacter maritimus</name>
    <dbReference type="NCBI Taxonomy" id="762213"/>
    <lineage>
        <taxon>Bacteria</taxon>
        <taxon>Pseudomonadati</taxon>
        <taxon>Pseudomonadota</taxon>
        <taxon>Alphaproteobacteria</taxon>
        <taxon>Rhodobacterales</taxon>
        <taxon>Roseobacteraceae</taxon>
        <taxon>Pacificibacter</taxon>
    </lineage>
</organism>
<comment type="caution">
    <text evidence="2">The sequence shown here is derived from an EMBL/GenBank/DDBJ whole genome shotgun (WGS) entry which is preliminary data.</text>
</comment>